<dbReference type="InterPro" id="IPR003663">
    <property type="entry name" value="Sugar/inositol_transpt"/>
</dbReference>
<dbReference type="PROSITE" id="PS50850">
    <property type="entry name" value="MFS"/>
    <property type="match status" value="1"/>
</dbReference>
<keyword evidence="6 9" id="KW-0472">Membrane</keyword>
<evidence type="ECO:0000256" key="5">
    <source>
        <dbReference type="ARBA" id="ARBA00022989"/>
    </source>
</evidence>
<feature type="transmembrane region" description="Helical" evidence="9">
    <location>
        <begin position="393"/>
        <end position="413"/>
    </location>
</feature>
<dbReference type="eggNOG" id="COG2814">
    <property type="taxonomic scope" value="Bacteria"/>
</dbReference>
<dbReference type="Pfam" id="PF00083">
    <property type="entry name" value="Sugar_tr"/>
    <property type="match status" value="1"/>
</dbReference>
<dbReference type="SUPFAM" id="SSF103473">
    <property type="entry name" value="MFS general substrate transporter"/>
    <property type="match status" value="1"/>
</dbReference>
<keyword evidence="3 7" id="KW-0813">Transport</keyword>
<dbReference type="RefSeq" id="WP_014404568.1">
    <property type="nucleotide sequence ID" value="NC_017033.1"/>
</dbReference>
<keyword evidence="8" id="KW-0175">Coiled coil</keyword>
<dbReference type="OrthoDB" id="3252866at2"/>
<dbReference type="PROSITE" id="PS00217">
    <property type="entry name" value="SUGAR_TRANSPORT_2"/>
    <property type="match status" value="1"/>
</dbReference>
<feature type="transmembrane region" description="Helical" evidence="9">
    <location>
        <begin position="259"/>
        <end position="281"/>
    </location>
</feature>
<evidence type="ECO:0000256" key="3">
    <source>
        <dbReference type="ARBA" id="ARBA00022448"/>
    </source>
</evidence>
<dbReference type="InterPro" id="IPR005829">
    <property type="entry name" value="Sugar_transporter_CS"/>
</dbReference>
<evidence type="ECO:0000256" key="9">
    <source>
        <dbReference type="SAM" id="Phobius"/>
    </source>
</evidence>
<comment type="similarity">
    <text evidence="2 7">Belongs to the major facilitator superfamily. Sugar transporter (TC 2.A.1.1) family.</text>
</comment>
<protein>
    <submittedName>
        <fullName evidence="11">MFS transporter, sugar porter family</fullName>
    </submittedName>
</protein>
<dbReference type="GO" id="GO:0022857">
    <property type="term" value="F:transmembrane transporter activity"/>
    <property type="evidence" value="ECO:0007669"/>
    <property type="project" value="InterPro"/>
</dbReference>
<evidence type="ECO:0000256" key="6">
    <source>
        <dbReference type="ARBA" id="ARBA00023136"/>
    </source>
</evidence>
<dbReference type="AlphaFoldDB" id="H8L258"/>
<evidence type="ECO:0000256" key="2">
    <source>
        <dbReference type="ARBA" id="ARBA00010992"/>
    </source>
</evidence>
<feature type="transmembrane region" description="Helical" evidence="9">
    <location>
        <begin position="293"/>
        <end position="314"/>
    </location>
</feature>
<reference evidence="11" key="1">
    <citation type="submission" date="2012-02" db="EMBL/GenBank/DDBJ databases">
        <title>The complete genome of Frateuria aurantia DSM 6220.</title>
        <authorList>
            <consortium name="US DOE Joint Genome Institute (JGI-PGF)"/>
            <person name="Lucas S."/>
            <person name="Copeland A."/>
            <person name="Lapidus A."/>
            <person name="Glavina del Rio T."/>
            <person name="Dalin E."/>
            <person name="Tice H."/>
            <person name="Bruce D."/>
            <person name="Goodwin L."/>
            <person name="Pitluck S."/>
            <person name="Peters L."/>
            <person name="Ovchinnikova G."/>
            <person name="Teshima H."/>
            <person name="Kyrpides N."/>
            <person name="Mavromatis K."/>
            <person name="Ivanova N."/>
            <person name="Brettin T."/>
            <person name="Detter J.C."/>
            <person name="Han C."/>
            <person name="Larimer F."/>
            <person name="Land M."/>
            <person name="Hauser L."/>
            <person name="Markowitz V."/>
            <person name="Cheng J.-F."/>
            <person name="Hugenholtz P."/>
            <person name="Woyke T."/>
            <person name="Wu D."/>
            <person name="Brambilla E."/>
            <person name="Klenk H.-P."/>
            <person name="Eisen J.A."/>
        </authorList>
    </citation>
    <scope>NUCLEOTIDE SEQUENCE</scope>
    <source>
        <strain evidence="11">DSM 6220</strain>
    </source>
</reference>
<name>H8L258_FRAAD</name>
<keyword evidence="4 9" id="KW-0812">Transmembrane</keyword>
<feature type="domain" description="Major facilitator superfamily (MFS) profile" evidence="10">
    <location>
        <begin position="23"/>
        <end position="447"/>
    </location>
</feature>
<dbReference type="InterPro" id="IPR036259">
    <property type="entry name" value="MFS_trans_sf"/>
</dbReference>
<feature type="transmembrane region" description="Helical" evidence="9">
    <location>
        <begin position="419"/>
        <end position="440"/>
    </location>
</feature>
<feature type="transmembrane region" description="Helical" evidence="9">
    <location>
        <begin position="326"/>
        <end position="345"/>
    </location>
</feature>
<feature type="transmembrane region" description="Helical" evidence="9">
    <location>
        <begin position="89"/>
        <end position="106"/>
    </location>
</feature>
<feature type="transmembrane region" description="Helical" evidence="9">
    <location>
        <begin position="61"/>
        <end position="82"/>
    </location>
</feature>
<evidence type="ECO:0000256" key="7">
    <source>
        <dbReference type="RuleBase" id="RU003346"/>
    </source>
</evidence>
<dbReference type="NCBIfam" id="TIGR00879">
    <property type="entry name" value="SP"/>
    <property type="match status" value="1"/>
</dbReference>
<evidence type="ECO:0000256" key="4">
    <source>
        <dbReference type="ARBA" id="ARBA00022692"/>
    </source>
</evidence>
<proteinExistence type="inferred from homology"/>
<organism evidence="11 12">
    <name type="scientific">Frateuria aurantia (strain ATCC 33424 / DSM 6220 / KCTC 2777 / LMG 1558 / NBRC 3245 / NCIMB 13370)</name>
    <name type="common">Acetobacter aurantius</name>
    <dbReference type="NCBI Taxonomy" id="767434"/>
    <lineage>
        <taxon>Bacteria</taxon>
        <taxon>Pseudomonadati</taxon>
        <taxon>Pseudomonadota</taxon>
        <taxon>Gammaproteobacteria</taxon>
        <taxon>Lysobacterales</taxon>
        <taxon>Rhodanobacteraceae</taxon>
        <taxon>Frateuria</taxon>
    </lineage>
</organism>
<dbReference type="InterPro" id="IPR050814">
    <property type="entry name" value="Myo-inositol_Transporter"/>
</dbReference>
<dbReference type="KEGG" id="fau:Fraau_3243"/>
<gene>
    <name evidence="11" type="ordered locus">Fraau_3243</name>
</gene>
<dbReference type="EMBL" id="CP003350">
    <property type="protein sequence ID" value="AFC87566.1"/>
    <property type="molecule type" value="Genomic_DNA"/>
</dbReference>
<evidence type="ECO:0000259" key="10">
    <source>
        <dbReference type="PROSITE" id="PS50850"/>
    </source>
</evidence>
<accession>H8L258</accession>
<feature type="transmembrane region" description="Helical" evidence="9">
    <location>
        <begin position="357"/>
        <end position="381"/>
    </location>
</feature>
<evidence type="ECO:0000256" key="8">
    <source>
        <dbReference type="SAM" id="Coils"/>
    </source>
</evidence>
<keyword evidence="5 9" id="KW-1133">Transmembrane helix</keyword>
<dbReference type="GO" id="GO:0016020">
    <property type="term" value="C:membrane"/>
    <property type="evidence" value="ECO:0007669"/>
    <property type="project" value="UniProtKB-SubCell"/>
</dbReference>
<sequence length="470" mass="50004">MDSDSQYKSPTTSLSASGYMTMIASIAAIAGGLYGYDTGIISGALGQISHDFSLSHVGEELVTAAILAGAVIGSLVCTQLSAGIGRRRTIMVVASVYVIGVLAAAASPNAWLLGISRLVLGFAVGGCTQIVPTYIAELAPPDKRGRLVTYFNVSIGVGILIAALVGFGLQDRWSWRIMIGVAVIPSLGLLLGMTKLPFSPRWLVEQDEIDAARQALMQVRETRQEVREEIRDIQSIQAEKEQASGLGWGGLAQAWVRPALIAGLGVAAFTQLSGIEMMIYYTPTFLSDAGFGHSAALLANVGVAVVYLTMTFCGKLIVDRVGRRHLALWTAPFAALALFVMGAVFKFDLGGAWHGQLVVACLLTYMLFTSIGIQVIGWLIGSEIYPLGIRDKATGLHSAMLWGSNLLLTVTALSMTHWLGVGGAMVVYGLLNVAGFLFVLRRVPETAGRSLEDIEQALKDGSFLPGRHRG</sequence>
<dbReference type="PRINTS" id="PR00171">
    <property type="entry name" value="SUGRTRNSPORT"/>
</dbReference>
<dbReference type="InterPro" id="IPR020846">
    <property type="entry name" value="MFS_dom"/>
</dbReference>
<dbReference type="Proteomes" id="UP000005234">
    <property type="component" value="Chromosome"/>
</dbReference>
<evidence type="ECO:0000313" key="11">
    <source>
        <dbReference type="EMBL" id="AFC87566.1"/>
    </source>
</evidence>
<dbReference type="PANTHER" id="PTHR48020">
    <property type="entry name" value="PROTON MYO-INOSITOL COTRANSPORTER"/>
    <property type="match status" value="1"/>
</dbReference>
<dbReference type="InterPro" id="IPR005828">
    <property type="entry name" value="MFS_sugar_transport-like"/>
</dbReference>
<keyword evidence="12" id="KW-1185">Reference proteome</keyword>
<dbReference type="HOGENOM" id="CLU_001265_30_5_6"/>
<feature type="transmembrane region" description="Helical" evidence="9">
    <location>
        <begin position="147"/>
        <end position="167"/>
    </location>
</feature>
<feature type="transmembrane region" description="Helical" evidence="9">
    <location>
        <begin position="173"/>
        <end position="193"/>
    </location>
</feature>
<evidence type="ECO:0000256" key="1">
    <source>
        <dbReference type="ARBA" id="ARBA00004141"/>
    </source>
</evidence>
<evidence type="ECO:0000313" key="12">
    <source>
        <dbReference type="Proteomes" id="UP000005234"/>
    </source>
</evidence>
<comment type="subcellular location">
    <subcellularLocation>
        <location evidence="1">Membrane</location>
        <topology evidence="1">Multi-pass membrane protein</topology>
    </subcellularLocation>
</comment>
<dbReference type="PANTHER" id="PTHR48020:SF12">
    <property type="entry name" value="PROTON MYO-INOSITOL COTRANSPORTER"/>
    <property type="match status" value="1"/>
</dbReference>
<feature type="transmembrane region" description="Helical" evidence="9">
    <location>
        <begin position="12"/>
        <end position="36"/>
    </location>
</feature>
<feature type="coiled-coil region" evidence="8">
    <location>
        <begin position="209"/>
        <end position="239"/>
    </location>
</feature>
<feature type="transmembrane region" description="Helical" evidence="9">
    <location>
        <begin position="112"/>
        <end position="135"/>
    </location>
</feature>
<dbReference type="Gene3D" id="1.20.1250.20">
    <property type="entry name" value="MFS general substrate transporter like domains"/>
    <property type="match status" value="1"/>
</dbReference>